<dbReference type="Proteomes" id="UP000054485">
    <property type="component" value="Unassembled WGS sequence"/>
</dbReference>
<reference evidence="2" key="2">
    <citation type="submission" date="2015-01" db="EMBL/GenBank/DDBJ databases">
        <title>Evolutionary Origins and Diversification of the Mycorrhizal Mutualists.</title>
        <authorList>
            <consortium name="DOE Joint Genome Institute"/>
            <consortium name="Mycorrhizal Genomics Consortium"/>
            <person name="Kohler A."/>
            <person name="Kuo A."/>
            <person name="Nagy L.G."/>
            <person name="Floudas D."/>
            <person name="Copeland A."/>
            <person name="Barry K.W."/>
            <person name="Cichocki N."/>
            <person name="Veneault-Fourrey C."/>
            <person name="LaButti K."/>
            <person name="Lindquist E.A."/>
            <person name="Lipzen A."/>
            <person name="Lundell T."/>
            <person name="Morin E."/>
            <person name="Murat C."/>
            <person name="Riley R."/>
            <person name="Ohm R."/>
            <person name="Sun H."/>
            <person name="Tunlid A."/>
            <person name="Henrissat B."/>
            <person name="Grigoriev I.V."/>
            <person name="Hibbett D.S."/>
            <person name="Martin F."/>
        </authorList>
    </citation>
    <scope>NUCLEOTIDE SEQUENCE [LARGE SCALE GENOMIC DNA]</scope>
    <source>
        <strain evidence="2">UH-Slu-Lm8-n1</strain>
    </source>
</reference>
<proteinExistence type="predicted"/>
<name>A0A0D0A072_9AGAM</name>
<evidence type="ECO:0000313" key="1">
    <source>
        <dbReference type="EMBL" id="KIK31544.1"/>
    </source>
</evidence>
<organism evidence="1 2">
    <name type="scientific">Suillus luteus UH-Slu-Lm8-n1</name>
    <dbReference type="NCBI Taxonomy" id="930992"/>
    <lineage>
        <taxon>Eukaryota</taxon>
        <taxon>Fungi</taxon>
        <taxon>Dikarya</taxon>
        <taxon>Basidiomycota</taxon>
        <taxon>Agaricomycotina</taxon>
        <taxon>Agaricomycetes</taxon>
        <taxon>Agaricomycetidae</taxon>
        <taxon>Boletales</taxon>
        <taxon>Suillineae</taxon>
        <taxon>Suillaceae</taxon>
        <taxon>Suillus</taxon>
    </lineage>
</organism>
<accession>A0A0D0A072</accession>
<dbReference type="EMBL" id="KN836885">
    <property type="protein sequence ID" value="KIK31544.1"/>
    <property type="molecule type" value="Genomic_DNA"/>
</dbReference>
<evidence type="ECO:0000313" key="2">
    <source>
        <dbReference type="Proteomes" id="UP000054485"/>
    </source>
</evidence>
<protein>
    <submittedName>
        <fullName evidence="1">Uncharacterized protein</fullName>
    </submittedName>
</protein>
<sequence length="125" mass="13890">MSITYLSHSQTLKVQQRNKVRRFLTKVKDGLMILVVAQIPCSSSCSRDPILQNTDPEDASLVLNVELEDVPAGDGYFMICMNFTVGRTYYVSSRFSVTDANATESNLSSASAPIVTVRIYLQTFL</sequence>
<dbReference type="OrthoDB" id="2581067at2759"/>
<keyword evidence="2" id="KW-1185">Reference proteome</keyword>
<dbReference type="HOGENOM" id="CLU_1994104_0_0_1"/>
<reference evidence="1 2" key="1">
    <citation type="submission" date="2014-04" db="EMBL/GenBank/DDBJ databases">
        <authorList>
            <consortium name="DOE Joint Genome Institute"/>
            <person name="Kuo A."/>
            <person name="Ruytinx J."/>
            <person name="Rineau F."/>
            <person name="Colpaert J."/>
            <person name="Kohler A."/>
            <person name="Nagy L.G."/>
            <person name="Floudas D."/>
            <person name="Copeland A."/>
            <person name="Barry K.W."/>
            <person name="Cichocki N."/>
            <person name="Veneault-Fourrey C."/>
            <person name="LaButti K."/>
            <person name="Lindquist E.A."/>
            <person name="Lipzen A."/>
            <person name="Lundell T."/>
            <person name="Morin E."/>
            <person name="Murat C."/>
            <person name="Sun H."/>
            <person name="Tunlid A."/>
            <person name="Henrissat B."/>
            <person name="Grigoriev I.V."/>
            <person name="Hibbett D.S."/>
            <person name="Martin F."/>
            <person name="Nordberg H.P."/>
            <person name="Cantor M.N."/>
            <person name="Hua S.X."/>
        </authorList>
    </citation>
    <scope>NUCLEOTIDE SEQUENCE [LARGE SCALE GENOMIC DNA]</scope>
    <source>
        <strain evidence="1 2">UH-Slu-Lm8-n1</strain>
    </source>
</reference>
<dbReference type="InParanoid" id="A0A0D0A072"/>
<dbReference type="AlphaFoldDB" id="A0A0D0A072"/>
<gene>
    <name evidence="1" type="ORF">CY34DRAFT_19810</name>
</gene>